<evidence type="ECO:0000313" key="1">
    <source>
        <dbReference type="EMBL" id="KKL97276.1"/>
    </source>
</evidence>
<name>A0A0F9H2T9_9ZZZZ</name>
<reference evidence="1" key="1">
    <citation type="journal article" date="2015" name="Nature">
        <title>Complex archaea that bridge the gap between prokaryotes and eukaryotes.</title>
        <authorList>
            <person name="Spang A."/>
            <person name="Saw J.H."/>
            <person name="Jorgensen S.L."/>
            <person name="Zaremba-Niedzwiedzka K."/>
            <person name="Martijn J."/>
            <person name="Lind A.E."/>
            <person name="van Eijk R."/>
            <person name="Schleper C."/>
            <person name="Guy L."/>
            <person name="Ettema T.J."/>
        </authorList>
    </citation>
    <scope>NUCLEOTIDE SEQUENCE</scope>
</reference>
<protein>
    <submittedName>
        <fullName evidence="1">Uncharacterized protein</fullName>
    </submittedName>
</protein>
<dbReference type="EMBL" id="LAZR01018205">
    <property type="protein sequence ID" value="KKL97276.1"/>
    <property type="molecule type" value="Genomic_DNA"/>
</dbReference>
<accession>A0A0F9H2T9</accession>
<gene>
    <name evidence="1" type="ORF">LCGC14_1836120</name>
</gene>
<comment type="caution">
    <text evidence="1">The sequence shown here is derived from an EMBL/GenBank/DDBJ whole genome shotgun (WGS) entry which is preliminary data.</text>
</comment>
<sequence length="286" mass="31687">MNTPVPLDKGQTDALDMHASHDWQTIPGVNILLMGAPGTGKTHCIRTLVDAGLEVFIVFTEPGMEILGDTDPDQVHWHYVAPAQPEWDVMIKNAKLVNQFDNATLQKMPGMNKAAYSQFIDVLNVCNNFHCQRVDKDYGPVDSFGTDKAFVFDSLSGLNIMLLDLVVGGKPIRTLPDWGIAMDNEERFINKLCLGTQCHFVLSAHVDRQVDEVLGGIKLMVSALGKKLGPAVPRFFSDVIHTVREGANFSWSTASAGADTKARNLPWKDNQQPSFVPILDQWRKTQ</sequence>
<organism evidence="1">
    <name type="scientific">marine sediment metagenome</name>
    <dbReference type="NCBI Taxonomy" id="412755"/>
    <lineage>
        <taxon>unclassified sequences</taxon>
        <taxon>metagenomes</taxon>
        <taxon>ecological metagenomes</taxon>
    </lineage>
</organism>
<dbReference type="AlphaFoldDB" id="A0A0F9H2T9"/>
<proteinExistence type="predicted"/>